<name>A0A124I9N4_9ACTN</name>
<dbReference type="RefSeq" id="WP_062719834.1">
    <property type="nucleotide sequence ID" value="NZ_KQ948928.1"/>
</dbReference>
<gene>
    <name evidence="2" type="ORF">AQJ67_17860</name>
</gene>
<keyword evidence="3" id="KW-1185">Reference proteome</keyword>
<dbReference type="AlphaFoldDB" id="A0A124I9N4"/>
<protein>
    <submittedName>
        <fullName evidence="2">Aromatic ring-opening dioxygenase LigA</fullName>
    </submittedName>
</protein>
<dbReference type="GO" id="GO:0051213">
    <property type="term" value="F:dioxygenase activity"/>
    <property type="evidence" value="ECO:0007669"/>
    <property type="project" value="UniProtKB-KW"/>
</dbReference>
<feature type="region of interest" description="Disordered" evidence="1">
    <location>
        <begin position="305"/>
        <end position="334"/>
    </location>
</feature>
<dbReference type="InterPro" id="IPR045998">
    <property type="entry name" value="DUF5954"/>
</dbReference>
<evidence type="ECO:0000313" key="2">
    <source>
        <dbReference type="EMBL" id="KUO03097.1"/>
    </source>
</evidence>
<reference evidence="2 3" key="1">
    <citation type="submission" date="2015-10" db="EMBL/GenBank/DDBJ databases">
        <title>Draft genome sequence of Streptomyces caeruleatus NRRL B-24802, type strain for the species Streptomyces caeruleatus.</title>
        <authorList>
            <person name="Ruckert C."/>
            <person name="Winkler A."/>
            <person name="Kalinowski J."/>
            <person name="Kampfer P."/>
            <person name="Glaeser S."/>
        </authorList>
    </citation>
    <scope>NUCLEOTIDE SEQUENCE [LARGE SCALE GENOMIC DNA]</scope>
    <source>
        <strain evidence="2 3">NRRL B-24802</strain>
    </source>
</reference>
<dbReference type="EMBL" id="LMWY01000019">
    <property type="protein sequence ID" value="KUO03097.1"/>
    <property type="molecule type" value="Genomic_DNA"/>
</dbReference>
<accession>A0A124I9N4</accession>
<feature type="region of interest" description="Disordered" evidence="1">
    <location>
        <begin position="133"/>
        <end position="160"/>
    </location>
</feature>
<proteinExistence type="predicted"/>
<sequence length="341" mass="38727">MNHDWQQQIHALHEELVRRDDPAAWVREADAVDASLQYPGFALRGPVFGVAVQDPAVGPEWRVLQPVVNGMPQMCRDALNTYLWFRAKDDTDDPAVRRELLAAVDVLSREPVNEVVACGVRYRIVRGDEFTRCDDRNGLEPPRPTDPEPAERTWDPRADHVPSPDLDFVLDPDPLDDGPMAGALRAALRGFAYQGIRFPALVRRDSERAVLSHPTIVLLPTCFGVVERERTGWEPALALQSTPHDARRVLYDALGEMWPMLYRFDDARKAVYAKAAEEFRSRERADEARVEGRVFRICRTERLLRMGPDGPETPRPSDRDDYGPMKIHPTLLDDGTLVYDE</sequence>
<organism evidence="2 3">
    <name type="scientific">Streptomyces caeruleatus</name>
    <dbReference type="NCBI Taxonomy" id="661399"/>
    <lineage>
        <taxon>Bacteria</taxon>
        <taxon>Bacillati</taxon>
        <taxon>Actinomycetota</taxon>
        <taxon>Actinomycetes</taxon>
        <taxon>Kitasatosporales</taxon>
        <taxon>Streptomycetaceae</taxon>
        <taxon>Streptomyces</taxon>
    </lineage>
</organism>
<comment type="caution">
    <text evidence="2">The sequence shown here is derived from an EMBL/GenBank/DDBJ whole genome shotgun (WGS) entry which is preliminary data.</text>
</comment>
<keyword evidence="2" id="KW-0560">Oxidoreductase</keyword>
<dbReference type="STRING" id="661399.AQJ67_17860"/>
<evidence type="ECO:0000256" key="1">
    <source>
        <dbReference type="SAM" id="MobiDB-lite"/>
    </source>
</evidence>
<dbReference type="Proteomes" id="UP000053429">
    <property type="component" value="Unassembled WGS sequence"/>
</dbReference>
<dbReference type="OrthoDB" id="3450280at2"/>
<evidence type="ECO:0000313" key="3">
    <source>
        <dbReference type="Proteomes" id="UP000053429"/>
    </source>
</evidence>
<keyword evidence="2" id="KW-0223">Dioxygenase</keyword>
<dbReference type="Pfam" id="PF19379">
    <property type="entry name" value="DUF5954"/>
    <property type="match status" value="1"/>
</dbReference>